<sequence>MLSFVISYAVYSVCFLLSPCLASTVSYPVIC</sequence>
<name>A0A7I8LIQ2_SPIIN</name>
<gene>
    <name evidence="1" type="ORF">SI8410_16020400</name>
</gene>
<organism evidence="1 2">
    <name type="scientific">Spirodela intermedia</name>
    <name type="common">Intermediate duckweed</name>
    <dbReference type="NCBI Taxonomy" id="51605"/>
    <lineage>
        <taxon>Eukaryota</taxon>
        <taxon>Viridiplantae</taxon>
        <taxon>Streptophyta</taxon>
        <taxon>Embryophyta</taxon>
        <taxon>Tracheophyta</taxon>
        <taxon>Spermatophyta</taxon>
        <taxon>Magnoliopsida</taxon>
        <taxon>Liliopsida</taxon>
        <taxon>Araceae</taxon>
        <taxon>Lemnoideae</taxon>
        <taxon>Spirodela</taxon>
    </lineage>
</organism>
<dbReference type="EMBL" id="LR746279">
    <property type="protein sequence ID" value="CAA7409722.1"/>
    <property type="molecule type" value="Genomic_DNA"/>
</dbReference>
<reference evidence="1" key="1">
    <citation type="submission" date="2020-02" db="EMBL/GenBank/DDBJ databases">
        <authorList>
            <person name="Scholz U."/>
            <person name="Mascher M."/>
            <person name="Fiebig A."/>
        </authorList>
    </citation>
    <scope>NUCLEOTIDE SEQUENCE</scope>
</reference>
<evidence type="ECO:0000313" key="2">
    <source>
        <dbReference type="Proteomes" id="UP000663760"/>
    </source>
</evidence>
<keyword evidence="2" id="KW-1185">Reference proteome</keyword>
<accession>A0A7I8LIQ2</accession>
<evidence type="ECO:0000313" key="1">
    <source>
        <dbReference type="EMBL" id="CAA7409722.1"/>
    </source>
</evidence>
<dbReference type="AlphaFoldDB" id="A0A7I8LIQ2"/>
<protein>
    <submittedName>
        <fullName evidence="1">Uncharacterized protein</fullName>
    </submittedName>
</protein>
<proteinExistence type="predicted"/>
<dbReference type="Proteomes" id="UP000663760">
    <property type="component" value="Chromosome 16"/>
</dbReference>